<protein>
    <submittedName>
        <fullName evidence="2">Uncharacterized protein</fullName>
    </submittedName>
</protein>
<dbReference type="Proteomes" id="UP000028045">
    <property type="component" value="Unassembled WGS sequence"/>
</dbReference>
<dbReference type="EMBL" id="KL648705">
    <property type="protein sequence ID" value="KEY65392.1"/>
    <property type="molecule type" value="Genomic_DNA"/>
</dbReference>
<evidence type="ECO:0000313" key="3">
    <source>
        <dbReference type="Proteomes" id="UP000028045"/>
    </source>
</evidence>
<dbReference type="AlphaFoldDB" id="A0A084AJB3"/>
<organism evidence="2 3">
    <name type="scientific">Stachybotrys chartarum (strain CBS 109288 / IBT 7711)</name>
    <name type="common">Toxic black mold</name>
    <name type="synonym">Stilbospora chartarum</name>
    <dbReference type="NCBI Taxonomy" id="1280523"/>
    <lineage>
        <taxon>Eukaryota</taxon>
        <taxon>Fungi</taxon>
        <taxon>Dikarya</taxon>
        <taxon>Ascomycota</taxon>
        <taxon>Pezizomycotina</taxon>
        <taxon>Sordariomycetes</taxon>
        <taxon>Hypocreomycetidae</taxon>
        <taxon>Hypocreales</taxon>
        <taxon>Stachybotryaceae</taxon>
        <taxon>Stachybotrys</taxon>
    </lineage>
</organism>
<keyword evidence="3" id="KW-1185">Reference proteome</keyword>
<sequence length="207" mass="23447">MSFNGIARKQKRPARPGTGRYMREQLAKRLKRSMAAMFDDDDELPAPLPFLSTDPRALFCAAPLPDDPYHGSYNVTRFPKWRVLPPPAIVVTSPEGKVAPVDEAPTWKPLQVSWVATFQMQTWAKEKRNATSLAPEVQFNDGPFSNRWTVDELISAKEAQRALTFVSRGTEQFFCESGPEVTSREASYELELEEISEMCLDEFVLMV</sequence>
<proteinExistence type="predicted"/>
<dbReference type="OrthoDB" id="10281618at2759"/>
<name>A0A084AJB3_STACB</name>
<evidence type="ECO:0000313" key="2">
    <source>
        <dbReference type="EMBL" id="KEY65392.1"/>
    </source>
</evidence>
<reference evidence="2 3" key="1">
    <citation type="journal article" date="2014" name="BMC Genomics">
        <title>Comparative genome sequencing reveals chemotype-specific gene clusters in the toxigenic black mold Stachybotrys.</title>
        <authorList>
            <person name="Semeiks J."/>
            <person name="Borek D."/>
            <person name="Otwinowski Z."/>
            <person name="Grishin N.V."/>
        </authorList>
    </citation>
    <scope>NUCLEOTIDE SEQUENCE [LARGE SCALE GENOMIC DNA]</scope>
    <source>
        <strain evidence="3">CBS 109288 / IBT 7711</strain>
    </source>
</reference>
<dbReference type="HOGENOM" id="CLU_1327151_0_0_1"/>
<evidence type="ECO:0000256" key="1">
    <source>
        <dbReference type="SAM" id="MobiDB-lite"/>
    </source>
</evidence>
<feature type="region of interest" description="Disordered" evidence="1">
    <location>
        <begin position="1"/>
        <end position="21"/>
    </location>
</feature>
<accession>A0A084AJB3</accession>
<gene>
    <name evidence="2" type="ORF">S7711_10821</name>
</gene>